<evidence type="ECO:0000256" key="1">
    <source>
        <dbReference type="ARBA" id="ARBA00004496"/>
    </source>
</evidence>
<accession>Q0UB84</accession>
<keyword evidence="5" id="KW-0963">Cytoplasm</keyword>
<evidence type="ECO:0000256" key="2">
    <source>
        <dbReference type="ARBA" id="ARBA00008927"/>
    </source>
</evidence>
<dbReference type="FunFam" id="3.10.620.30:FF:000005">
    <property type="entry name" value="SH3 domain protein (Cyk3), putative"/>
    <property type="match status" value="1"/>
</dbReference>
<comment type="similarity">
    <text evidence="2">Belongs to the class-I aminoacyl-tRNA synthetase family. Glutamate--tRNA ligase type 2 subfamily.</text>
</comment>
<dbReference type="Pfam" id="PF20974">
    <property type="entry name" value="tRNA-synt_1c_C2"/>
    <property type="match status" value="1"/>
</dbReference>
<dbReference type="PANTHER" id="PTHR43097">
    <property type="entry name" value="GLUTAMINE-TRNA LIGASE"/>
    <property type="match status" value="1"/>
</dbReference>
<dbReference type="InterPro" id="IPR036282">
    <property type="entry name" value="Glutathione-S-Trfase_C_sf"/>
</dbReference>
<evidence type="ECO:0000256" key="5">
    <source>
        <dbReference type="ARBA" id="ARBA00022490"/>
    </source>
</evidence>
<dbReference type="InterPro" id="IPR020061">
    <property type="entry name" value="Glu_tRNA_lig_a-bdl"/>
</dbReference>
<dbReference type="Gene3D" id="3.10.620.30">
    <property type="match status" value="1"/>
</dbReference>
<dbReference type="Pfam" id="PF24584">
    <property type="entry name" value="Ig_CYK3_C"/>
    <property type="match status" value="2"/>
</dbReference>
<dbReference type="InterPro" id="IPR011035">
    <property type="entry name" value="Ribosomal_bL25/Gln-tRNA_synth"/>
</dbReference>
<dbReference type="Gene3D" id="2.40.240.10">
    <property type="entry name" value="Ribosomal Protein L25, Chain P"/>
    <property type="match status" value="1"/>
</dbReference>
<protein>
    <recommendedName>
        <fullName evidence="3">glutamate--tRNA ligase</fullName>
        <ecNumber evidence="3">6.1.1.17</ecNumber>
    </recommendedName>
    <alternativeName>
        <fullName evidence="12">Glutamyl-tRNA synthetase</fullName>
    </alternativeName>
</protein>
<dbReference type="InterPro" id="IPR020056">
    <property type="entry name" value="Rbsml_bL25/Gln-tRNA_synth_N"/>
</dbReference>
<dbReference type="VEuPathDB" id="FungiDB:JI435_109800"/>
<dbReference type="FunFam" id="3.90.800.10:FF:000001">
    <property type="entry name" value="Glutamine--tRNA ligase"/>
    <property type="match status" value="1"/>
</dbReference>
<dbReference type="Pfam" id="PF01841">
    <property type="entry name" value="Transglut_core"/>
    <property type="match status" value="1"/>
</dbReference>
<dbReference type="SUPFAM" id="SSF50044">
    <property type="entry name" value="SH3-domain"/>
    <property type="match status" value="1"/>
</dbReference>
<dbReference type="InterPro" id="IPR014729">
    <property type="entry name" value="Rossmann-like_a/b/a_fold"/>
</dbReference>
<feature type="region of interest" description="Disordered" evidence="15">
    <location>
        <begin position="195"/>
        <end position="216"/>
    </location>
</feature>
<dbReference type="GeneID" id="5978144"/>
<dbReference type="InterPro" id="IPR020058">
    <property type="entry name" value="Glu/Gln-tRNA-synth_Ib_cat-dom"/>
</dbReference>
<dbReference type="Proteomes" id="UP000001055">
    <property type="component" value="Unassembled WGS sequence"/>
</dbReference>
<dbReference type="InterPro" id="IPR050132">
    <property type="entry name" value="Gln/Glu-tRNA_Ligase"/>
</dbReference>
<dbReference type="InterPro" id="IPR056409">
    <property type="entry name" value="Ig_CYK3_C"/>
</dbReference>
<feature type="region of interest" description="Disordered" evidence="15">
    <location>
        <begin position="59"/>
        <end position="84"/>
    </location>
</feature>
<dbReference type="HAMAP" id="MF_02076">
    <property type="entry name" value="Glu_tRNA_synth_type2"/>
    <property type="match status" value="1"/>
</dbReference>
<keyword evidence="4 14" id="KW-0728">SH3 domain</keyword>
<evidence type="ECO:0000256" key="12">
    <source>
        <dbReference type="ARBA" id="ARBA00030865"/>
    </source>
</evidence>
<dbReference type="PROSITE" id="PS50002">
    <property type="entry name" value="SH3"/>
    <property type="match status" value="1"/>
</dbReference>
<dbReference type="SUPFAM" id="SSF54001">
    <property type="entry name" value="Cysteine proteinases"/>
    <property type="match status" value="1"/>
</dbReference>
<dbReference type="EC" id="6.1.1.17" evidence="3"/>
<dbReference type="GO" id="GO:0006424">
    <property type="term" value="P:glutamyl-tRNA aminoacylation"/>
    <property type="evidence" value="ECO:0000318"/>
    <property type="project" value="GO_Central"/>
</dbReference>
<dbReference type="InterPro" id="IPR001452">
    <property type="entry name" value="SH3_domain"/>
</dbReference>
<dbReference type="PRINTS" id="PR00987">
    <property type="entry name" value="TRNASYNTHGLU"/>
</dbReference>
<dbReference type="SUPFAM" id="SSF50715">
    <property type="entry name" value="Ribosomal protein L25-like"/>
    <property type="match status" value="1"/>
</dbReference>
<dbReference type="SUPFAM" id="SSF47616">
    <property type="entry name" value="GST C-terminal domain-like"/>
    <property type="match status" value="1"/>
</dbReference>
<dbReference type="InterPro" id="IPR000924">
    <property type="entry name" value="Glu/Gln-tRNA-synth"/>
</dbReference>
<evidence type="ECO:0000256" key="9">
    <source>
        <dbReference type="ARBA" id="ARBA00022840"/>
    </source>
</evidence>
<feature type="region of interest" description="Disordered" evidence="15">
    <location>
        <begin position="335"/>
        <end position="450"/>
    </location>
</feature>
<dbReference type="FunFam" id="1.10.1160.10:FF:000001">
    <property type="entry name" value="Glutamine--tRNA ligase"/>
    <property type="match status" value="1"/>
</dbReference>
<dbReference type="InterPro" id="IPR002931">
    <property type="entry name" value="Transglutaminase-like"/>
</dbReference>
<organism evidence="17 18">
    <name type="scientific">Phaeosphaeria nodorum (strain SN15 / ATCC MYA-4574 / FGSC 10173)</name>
    <name type="common">Glume blotch fungus</name>
    <name type="synonym">Parastagonospora nodorum</name>
    <dbReference type="NCBI Taxonomy" id="321614"/>
    <lineage>
        <taxon>Eukaryota</taxon>
        <taxon>Fungi</taxon>
        <taxon>Dikarya</taxon>
        <taxon>Ascomycota</taxon>
        <taxon>Pezizomycotina</taxon>
        <taxon>Dothideomycetes</taxon>
        <taxon>Pleosporomycetidae</taxon>
        <taxon>Pleosporales</taxon>
        <taxon>Pleosporineae</taxon>
        <taxon>Phaeosphaeriaceae</taxon>
        <taxon>Parastagonospora</taxon>
    </lineage>
</organism>
<dbReference type="Gene3D" id="3.40.50.620">
    <property type="entry name" value="HUPs"/>
    <property type="match status" value="1"/>
</dbReference>
<feature type="compositionally biased region" description="Low complexity" evidence="15">
    <location>
        <begin position="987"/>
        <end position="999"/>
    </location>
</feature>
<dbReference type="GO" id="GO:0004818">
    <property type="term" value="F:glutamate-tRNA ligase activity"/>
    <property type="evidence" value="ECO:0000318"/>
    <property type="project" value="GO_Central"/>
</dbReference>
<dbReference type="SUPFAM" id="SSF52374">
    <property type="entry name" value="Nucleotidylyl transferase"/>
    <property type="match status" value="1"/>
</dbReference>
<reference evidence="18" key="1">
    <citation type="journal article" date="2007" name="Plant Cell">
        <title>Dothideomycete-plant interactions illuminated by genome sequencing and EST analysis of the wheat pathogen Stagonospora nodorum.</title>
        <authorList>
            <person name="Hane J.K."/>
            <person name="Lowe R.G."/>
            <person name="Solomon P.S."/>
            <person name="Tan K.C."/>
            <person name="Schoch C.L."/>
            <person name="Spatafora J.W."/>
            <person name="Crous P.W."/>
            <person name="Kodira C."/>
            <person name="Birren B.W."/>
            <person name="Galagan J.E."/>
            <person name="Torriani S.F."/>
            <person name="McDonald B.A."/>
            <person name="Oliver R.P."/>
        </authorList>
    </citation>
    <scope>NUCLEOTIDE SEQUENCE [LARGE SCALE GENOMIC DNA]</scope>
    <source>
        <strain evidence="18">SN15 / ATCC MYA-4574 / FGSC 10173</strain>
    </source>
</reference>
<dbReference type="GO" id="GO:0005524">
    <property type="term" value="F:ATP binding"/>
    <property type="evidence" value="ECO:0007669"/>
    <property type="project" value="UniProtKB-KW"/>
</dbReference>
<feature type="compositionally biased region" description="Polar residues" evidence="15">
    <location>
        <begin position="412"/>
        <end position="424"/>
    </location>
</feature>
<dbReference type="InterPro" id="IPR049437">
    <property type="entry name" value="tRNA-synt_1c_C2"/>
</dbReference>
<dbReference type="GO" id="GO:0005829">
    <property type="term" value="C:cytosol"/>
    <property type="evidence" value="ECO:0000318"/>
    <property type="project" value="GO_Central"/>
</dbReference>
<dbReference type="FunFam" id="3.40.50.620:FF:000037">
    <property type="entry name" value="Glutamine--tRNA ligase cytoplasmic"/>
    <property type="match status" value="1"/>
</dbReference>
<dbReference type="STRING" id="321614.Q0UB84"/>
<dbReference type="eggNOG" id="KOG4575">
    <property type="taxonomic scope" value="Eukaryota"/>
</dbReference>
<feature type="region of interest" description="Disordered" evidence="15">
    <location>
        <begin position="232"/>
        <end position="251"/>
    </location>
</feature>
<evidence type="ECO:0000313" key="18">
    <source>
        <dbReference type="Proteomes" id="UP000001055"/>
    </source>
</evidence>
<dbReference type="HOGENOM" id="CLU_002839_0_0_1"/>
<dbReference type="Gene3D" id="2.30.30.40">
    <property type="entry name" value="SH3 Domains"/>
    <property type="match status" value="1"/>
</dbReference>
<evidence type="ECO:0000256" key="15">
    <source>
        <dbReference type="SAM" id="MobiDB-lite"/>
    </source>
</evidence>
<evidence type="ECO:0000256" key="4">
    <source>
        <dbReference type="ARBA" id="ARBA00022443"/>
    </source>
</evidence>
<sequence>MLAAARKGDLIEVLNAGDGSWWMGRLKRDRRMVGLFPSNFVELLSEDYQPWNRNASPMSGAGSIVSRQNSAVEPAKPPPQKSKSMFRKPFTAYAAASAPNPAAASEDEDTLLVDEEVVYGEPRVPVACTSIKSAIESARSVTSTAFKATICSLSSGVACAFTPWLPHTTHNKGSFTPSPLTTAMNDVMSSLQDMTMSRSANSPEQPATPSAPWSPDAFDQVYQASAKKARANSAVEVGSQGPDEEDLDEEGIPNVNNYVKRMESRLRRMKQQEAANAEEVINGPPPTVPLKGSAYPRAGSSMGEAEPDVERKGSKMLRHRKSAYDVGRNVLGRTFTSKTNSTTTTHTSASTNRSLMSGHSATNMSATSAGSYYRKKFTKDPRPKSMMEPREQVGKGFGFDDGRPETPFTGITYHSSHASQSRPGTSHGREEVSTPANEGADPLGGLVQPKHKRSGFFRKMIDTAKTQAANARSTIAAGTISRPGSRAASRAQSRAASRAASRMDGNAPTAIEGGPSAHSATVSKDMGLGSIDWVQVRRDVNRSNSLSKNERTERADRCQMMDFPVLNPIDILYESAEGDEGLDGLPIEEPTDFQATSLAHVDKSARFINSIPLGTAPAALAQGYVCRPYRSDIQRLRAIFTWVSERLSWEEDFEGEMDTRHVLQSKRGCSQEIAMVVAEMCASVGLHAEVIRGYLKTPGEPLDLESVARPNHFWNAVIVEGEWRMMDCSLAGPTNPKRALYSSAGSNVAETWYFLARPMEMCYSHVPLLPEQQHICPPQPHEVLMALPCATPTYFKHSLHMVDFDTSLLCLDNLEMAHVYIDVPEDVECVAEVEARAFSQDMDGDFFESGDFVKKPALAQVEWFNGQKRYTIKALLPGDEGQGVLKIYAGPKGLMHSNKMNPHNLAVGLPMTHSGNNPPYSFLTLHPTPHAQRHDLYVAQPQCANIALNNTFVFCIRQHPSSLNKSPEPSPAIHGRASPNPFIRPTSAMSMMSISASGSNYTNPSQASSGSSGSNSMKPAKLAVQTPSGKIIRLTRKNEHMTSTNEADGTSWETVIKIGEKGTWRGLVLADRSARWCVFAQWESMDAQIAEWRTRASAFQPLNLKAIEPALLELDAHLTLRTHIVGYTLTDADTEVWSTLRGNRVAHAYMKQDLLKNACRWFRYIEEAYPQSVVVVNQGKKEGDAGKAGDKKKNDDANYDIGLQDVGDGTGICTRFPPEPSGYLHIGHAKAALLNDYFAHEKYKGKLLLRFDDTNPTKEKQEYQDAIVEDCALLGIKPDSVSYTSDWFQQLYEQCVQMIKNGLAYADDTEQMKMREERMEGIASARRDCTVEENLARFEEMKKGNEEGVRWCIRAKMSVDNPNKAMRDPVIYRCNPQAHHRTGDAWKIYPTYDFCCPIVDALEGVTHALRTTEYNDRDAQYQWFIENLKLRKVHNWGFSRLNFVKTVLSKRKLTKIVDAGIVWGWDDPRMPTVRGVRRRGAVIPALREFILKQGPSKNIVNQDWFAFWATNKKHIEPTAARYTAIDEDSKVPVTIIGAREGVITEDKPKHAKYDLGNKKIVFSSNVLLEQADAQSFAQDEEITLMNWGNAIVRKITHSLNPLNMKKVTGLELELHLQGDVKKTSKKVTWLSTDQNLIPIELVDFDYLITKDKLEADDTLEDFLNPQTETRTKAVADLNVAELKVDDIVQFDRKGFFRIDKAFKHGEAVVAFQIPTGKSK</sequence>
<feature type="compositionally biased region" description="Polar residues" evidence="15">
    <location>
        <begin position="195"/>
        <end position="208"/>
    </location>
</feature>
<dbReference type="Pfam" id="PF07653">
    <property type="entry name" value="SH3_2"/>
    <property type="match status" value="1"/>
</dbReference>
<dbReference type="Gene3D" id="1.10.1160.10">
    <property type="entry name" value="Glutamyl-trna Synthetase, Domain 2"/>
    <property type="match status" value="1"/>
</dbReference>
<dbReference type="EMBL" id="CH445342">
    <property type="protein sequence ID" value="EAT81479.2"/>
    <property type="molecule type" value="Genomic_DNA"/>
</dbReference>
<feature type="compositionally biased region" description="Low complexity" evidence="15">
    <location>
        <begin position="335"/>
        <end position="351"/>
    </location>
</feature>
<feature type="domain" description="SH3" evidence="16">
    <location>
        <begin position="1"/>
        <end position="46"/>
    </location>
</feature>
<dbReference type="Gene3D" id="3.90.800.10">
    <property type="entry name" value="Glutamyl-tRNA Synthetase, Domain 3"/>
    <property type="match status" value="1"/>
</dbReference>
<keyword evidence="6" id="KW-0597">Phosphoprotein</keyword>
<dbReference type="FunCoup" id="Q0UB84">
    <property type="interactions" value="26"/>
</dbReference>
<feature type="compositionally biased region" description="Low complexity" evidence="15">
    <location>
        <begin position="485"/>
        <end position="502"/>
    </location>
</feature>
<dbReference type="Gene3D" id="1.20.1050.10">
    <property type="match status" value="1"/>
</dbReference>
<evidence type="ECO:0000256" key="13">
    <source>
        <dbReference type="ARBA" id="ARBA00048351"/>
    </source>
</evidence>
<dbReference type="PROSITE" id="PS00178">
    <property type="entry name" value="AA_TRNA_LIGASE_I"/>
    <property type="match status" value="1"/>
</dbReference>
<dbReference type="GO" id="GO:0017102">
    <property type="term" value="C:methionyl glutamyl tRNA synthetase complex"/>
    <property type="evidence" value="ECO:0000318"/>
    <property type="project" value="GO_Central"/>
</dbReference>
<dbReference type="FunFam" id="2.40.240.10:FF:000004">
    <property type="entry name" value="Glutamyl-tRNA synthetase, cytoplasmic"/>
    <property type="match status" value="1"/>
</dbReference>
<comment type="subcellular location">
    <subcellularLocation>
        <location evidence="1">Cytoplasm</location>
    </subcellularLocation>
</comment>
<dbReference type="InterPro" id="IPR038765">
    <property type="entry name" value="Papain-like_cys_pep_sf"/>
</dbReference>
<evidence type="ECO:0000256" key="6">
    <source>
        <dbReference type="ARBA" id="ARBA00022553"/>
    </source>
</evidence>
<dbReference type="CDD" id="cd10306">
    <property type="entry name" value="GST_C_GluRS_N"/>
    <property type="match status" value="1"/>
</dbReference>
<evidence type="ECO:0000313" key="17">
    <source>
        <dbReference type="EMBL" id="EAT81479.2"/>
    </source>
</evidence>
<evidence type="ECO:0000256" key="3">
    <source>
        <dbReference type="ARBA" id="ARBA00012835"/>
    </source>
</evidence>
<feature type="region of interest" description="Disordered" evidence="15">
    <location>
        <begin position="467"/>
        <end position="523"/>
    </location>
</feature>
<feature type="compositionally biased region" description="Basic and acidic residues" evidence="15">
    <location>
        <begin position="378"/>
        <end position="404"/>
    </location>
</feature>
<dbReference type="RefSeq" id="XP_001801236.1">
    <property type="nucleotide sequence ID" value="XM_001801184.1"/>
</dbReference>
<keyword evidence="9" id="KW-0067">ATP-binding</keyword>
<feature type="compositionally biased region" description="Polar residues" evidence="15">
    <location>
        <begin position="352"/>
        <end position="370"/>
    </location>
</feature>
<dbReference type="InterPro" id="IPR020059">
    <property type="entry name" value="Glu/Gln-tRNA-synth_Ib_codon-bd"/>
</dbReference>
<evidence type="ECO:0000256" key="11">
    <source>
        <dbReference type="ARBA" id="ARBA00023146"/>
    </source>
</evidence>
<keyword evidence="10" id="KW-0648">Protein biosynthesis</keyword>
<dbReference type="NCBIfam" id="TIGR00463">
    <property type="entry name" value="gltX_arch"/>
    <property type="match status" value="1"/>
</dbReference>
<comment type="catalytic activity">
    <reaction evidence="13">
        <text>tRNA(Glu) + L-glutamate + ATP = L-glutamyl-tRNA(Glu) + AMP + diphosphate</text>
        <dbReference type="Rhea" id="RHEA:23540"/>
        <dbReference type="Rhea" id="RHEA-COMP:9663"/>
        <dbReference type="Rhea" id="RHEA-COMP:9680"/>
        <dbReference type="ChEBI" id="CHEBI:29985"/>
        <dbReference type="ChEBI" id="CHEBI:30616"/>
        <dbReference type="ChEBI" id="CHEBI:33019"/>
        <dbReference type="ChEBI" id="CHEBI:78442"/>
        <dbReference type="ChEBI" id="CHEBI:78520"/>
        <dbReference type="ChEBI" id="CHEBI:456215"/>
        <dbReference type="EC" id="6.1.1.17"/>
    </reaction>
</comment>
<evidence type="ECO:0000259" key="16">
    <source>
        <dbReference type="PROSITE" id="PS50002"/>
    </source>
</evidence>
<dbReference type="PANTHER" id="PTHR43097:SF5">
    <property type="entry name" value="GLUTAMATE--TRNA LIGASE"/>
    <property type="match status" value="1"/>
</dbReference>
<keyword evidence="11" id="KW-0030">Aminoacyl-tRNA synthetase</keyword>
<gene>
    <name evidence="17" type="ORF">SNOG_10980</name>
</gene>
<dbReference type="Pfam" id="PF00749">
    <property type="entry name" value="tRNA-synt_1c"/>
    <property type="match status" value="1"/>
</dbReference>
<dbReference type="Pfam" id="PF03950">
    <property type="entry name" value="tRNA-synt_1c_C"/>
    <property type="match status" value="1"/>
</dbReference>
<evidence type="ECO:0000256" key="10">
    <source>
        <dbReference type="ARBA" id="ARBA00022917"/>
    </source>
</evidence>
<dbReference type="SMART" id="SM00460">
    <property type="entry name" value="TGc"/>
    <property type="match status" value="1"/>
</dbReference>
<dbReference type="VEuPathDB" id="FungiDB:JI435_307430"/>
<feature type="region of interest" description="Disordered" evidence="15">
    <location>
        <begin position="963"/>
        <end position="1024"/>
    </location>
</feature>
<dbReference type="KEGG" id="pno:SNOG_10980"/>
<evidence type="ECO:0000256" key="8">
    <source>
        <dbReference type="ARBA" id="ARBA00022741"/>
    </source>
</evidence>
<proteinExistence type="inferred from homology"/>
<feature type="compositionally biased region" description="Acidic residues" evidence="15">
    <location>
        <begin position="242"/>
        <end position="251"/>
    </location>
</feature>
<keyword evidence="8" id="KW-0547">Nucleotide-binding</keyword>
<name>Q0UB84_PHANO</name>
<dbReference type="InParanoid" id="Q0UB84"/>
<keyword evidence="7" id="KW-0436">Ligase</keyword>
<evidence type="ECO:0000256" key="14">
    <source>
        <dbReference type="PROSITE-ProRule" id="PRU00192"/>
    </source>
</evidence>
<evidence type="ECO:0000256" key="7">
    <source>
        <dbReference type="ARBA" id="ARBA00022598"/>
    </source>
</evidence>
<dbReference type="InterPro" id="IPR036028">
    <property type="entry name" value="SH3-like_dom_sf"/>
</dbReference>
<dbReference type="InterPro" id="IPR004526">
    <property type="entry name" value="Glu-tRNA-synth_arc/euk"/>
</dbReference>
<dbReference type="eggNOG" id="KOG1147">
    <property type="taxonomic scope" value="Eukaryota"/>
</dbReference>
<dbReference type="InterPro" id="IPR001412">
    <property type="entry name" value="aa-tRNA-synth_I_CS"/>
</dbReference>